<dbReference type="GO" id="GO:0004029">
    <property type="term" value="F:aldehyde dehydrogenase (NAD+) activity"/>
    <property type="evidence" value="ECO:0007669"/>
    <property type="project" value="TreeGrafter"/>
</dbReference>
<dbReference type="FunFam" id="3.40.605.10:FF:000004">
    <property type="entry name" value="Aldehyde dehydrogenase"/>
    <property type="match status" value="1"/>
</dbReference>
<dbReference type="Gene3D" id="3.40.309.10">
    <property type="entry name" value="Aldehyde Dehydrogenase, Chain A, domain 2"/>
    <property type="match status" value="1"/>
</dbReference>
<protein>
    <recommendedName>
        <fullName evidence="4">Aldehyde dehydrogenase</fullName>
    </recommendedName>
</protein>
<dbReference type="InterPro" id="IPR029510">
    <property type="entry name" value="Ald_DH_CS_GLU"/>
</dbReference>
<feature type="domain" description="Aldehyde dehydrogenase" evidence="8">
    <location>
        <begin position="22"/>
        <end position="431"/>
    </location>
</feature>
<dbReference type="GO" id="GO:0005737">
    <property type="term" value="C:cytoplasm"/>
    <property type="evidence" value="ECO:0007669"/>
    <property type="project" value="TreeGrafter"/>
</dbReference>
<comment type="similarity">
    <text evidence="1 4 7">Belongs to the aldehyde dehydrogenase family.</text>
</comment>
<dbReference type="InterPro" id="IPR016161">
    <property type="entry name" value="Ald_DH/histidinol_DH"/>
</dbReference>
<dbReference type="EMBL" id="NFZW01000007">
    <property type="protein sequence ID" value="RFA37527.1"/>
    <property type="molecule type" value="Genomic_DNA"/>
</dbReference>
<dbReference type="Pfam" id="PF00171">
    <property type="entry name" value="Aldedh"/>
    <property type="match status" value="1"/>
</dbReference>
<dbReference type="Gene3D" id="3.40.605.10">
    <property type="entry name" value="Aldehyde Dehydrogenase, Chain A, domain 1"/>
    <property type="match status" value="1"/>
</dbReference>
<dbReference type="InterPro" id="IPR016163">
    <property type="entry name" value="Ald_DH_C"/>
</dbReference>
<evidence type="ECO:0000313" key="10">
    <source>
        <dbReference type="Proteomes" id="UP000256763"/>
    </source>
</evidence>
<organism evidence="9 10">
    <name type="scientific">Alkalilimnicola ehrlichii</name>
    <dbReference type="NCBI Taxonomy" id="351052"/>
    <lineage>
        <taxon>Bacteria</taxon>
        <taxon>Pseudomonadati</taxon>
        <taxon>Pseudomonadota</taxon>
        <taxon>Gammaproteobacteria</taxon>
        <taxon>Chromatiales</taxon>
        <taxon>Ectothiorhodospiraceae</taxon>
        <taxon>Alkalilimnicola</taxon>
    </lineage>
</organism>
<dbReference type="Proteomes" id="UP000256763">
    <property type="component" value="Unassembled WGS sequence"/>
</dbReference>
<dbReference type="FunFam" id="3.40.309.10:FF:000003">
    <property type="entry name" value="Aldehyde dehydrogenase"/>
    <property type="match status" value="1"/>
</dbReference>
<dbReference type="InterPro" id="IPR012394">
    <property type="entry name" value="Aldehyde_DH_NAD(P)"/>
</dbReference>
<accession>A0A3E0X028</accession>
<dbReference type="CDD" id="cd07133">
    <property type="entry name" value="ALDH_CALDH_CalB"/>
    <property type="match status" value="1"/>
</dbReference>
<name>A0A3E0X028_9GAMM</name>
<dbReference type="PROSITE" id="PS00687">
    <property type="entry name" value="ALDEHYDE_DEHYDR_GLU"/>
    <property type="match status" value="1"/>
</dbReference>
<dbReference type="PANTHER" id="PTHR43570">
    <property type="entry name" value="ALDEHYDE DEHYDROGENASE"/>
    <property type="match status" value="1"/>
</dbReference>
<evidence type="ECO:0000256" key="1">
    <source>
        <dbReference type="ARBA" id="ARBA00009986"/>
    </source>
</evidence>
<dbReference type="PIRSF" id="PIRSF036492">
    <property type="entry name" value="ALDH"/>
    <property type="match status" value="1"/>
</dbReference>
<evidence type="ECO:0000256" key="3">
    <source>
        <dbReference type="ARBA" id="ARBA00023027"/>
    </source>
</evidence>
<dbReference type="InterPro" id="IPR015590">
    <property type="entry name" value="Aldehyde_DH_dom"/>
</dbReference>
<dbReference type="SUPFAM" id="SSF53720">
    <property type="entry name" value="ALDH-like"/>
    <property type="match status" value="1"/>
</dbReference>
<dbReference type="AlphaFoldDB" id="A0A3E0X028"/>
<dbReference type="GO" id="GO:0006081">
    <property type="term" value="P:aldehyde metabolic process"/>
    <property type="evidence" value="ECO:0007669"/>
    <property type="project" value="InterPro"/>
</dbReference>
<evidence type="ECO:0000256" key="2">
    <source>
        <dbReference type="ARBA" id="ARBA00023002"/>
    </source>
</evidence>
<dbReference type="PANTHER" id="PTHR43570:SF20">
    <property type="entry name" value="ALDEHYDE DEHYDROGENASE ALDX-RELATED"/>
    <property type="match status" value="1"/>
</dbReference>
<evidence type="ECO:0000256" key="4">
    <source>
        <dbReference type="PIRNR" id="PIRNR036492"/>
    </source>
</evidence>
<comment type="caution">
    <text evidence="9">The sequence shown here is derived from an EMBL/GenBank/DDBJ whole genome shotgun (WGS) entry which is preliminary data.</text>
</comment>
<gene>
    <name evidence="9" type="ORF">CAL65_09440</name>
</gene>
<evidence type="ECO:0000259" key="8">
    <source>
        <dbReference type="Pfam" id="PF00171"/>
    </source>
</evidence>
<feature type="active site" evidence="5 6">
    <location>
        <position position="208"/>
    </location>
</feature>
<evidence type="ECO:0000256" key="6">
    <source>
        <dbReference type="PROSITE-ProRule" id="PRU10007"/>
    </source>
</evidence>
<reference evidence="10" key="1">
    <citation type="submission" date="2017-05" db="EMBL/GenBank/DDBJ databases">
        <authorList>
            <person name="Sharma S."/>
            <person name="Sidhu C."/>
            <person name="Pinnaka A.K."/>
        </authorList>
    </citation>
    <scope>NUCLEOTIDE SEQUENCE [LARGE SCALE GENOMIC DNA]</scope>
    <source>
        <strain evidence="10">AK93</strain>
    </source>
</reference>
<proteinExistence type="inferred from homology"/>
<evidence type="ECO:0000256" key="5">
    <source>
        <dbReference type="PIRSR" id="PIRSR036492-1"/>
    </source>
</evidence>
<dbReference type="InterPro" id="IPR016162">
    <property type="entry name" value="Ald_DH_N"/>
</dbReference>
<feature type="active site" evidence="5">
    <location>
        <position position="242"/>
    </location>
</feature>
<keyword evidence="3" id="KW-0520">NAD</keyword>
<evidence type="ECO:0000313" key="9">
    <source>
        <dbReference type="EMBL" id="RFA37527.1"/>
    </source>
</evidence>
<sequence length="463" mass="52025">MQVAFDRLHDAAERQPYPSLDWRCTRLRALQQVLVAYRERLADAVAADYGSRSRDETYIADILPVVNAIKDTVKHLPRWVKPSRRPVQRMFRPAAAKVVYQPLGVVGIIVPWNYPIQLALSPLVGALAAGNRALLKLSEHTPRTNGVLEQLLREVFSDDEVAVIHGGVPVAEAFTRLPFDHLVFTGSTSVGRKVMAAAAENLTPVTLELGGKSPAIVDHDAPMGSTAEHIIFGKTLNAGQTCIAPDYVLCREERVDELLAAMRKAAKRMYRRIDKNPDYTAIINDRHYRRLRSMLDEARERGAELIALHPDEEGLVPQRKLPLHLVLDSPNDTRVMQEEIFGPILPIVPVSDLDAALREVRKRPRPLALYYFGLDNQVQERVLQESHAGGVCINNTLFHIAQDSLPFGGIGDSGMGHYHGREGFMSLSKQKGVYIQRRPNPSRLVYPPYGRLIHKLLYRFFLR</sequence>
<keyword evidence="10" id="KW-1185">Reference proteome</keyword>
<keyword evidence="2 4" id="KW-0560">Oxidoreductase</keyword>
<evidence type="ECO:0000256" key="7">
    <source>
        <dbReference type="RuleBase" id="RU003345"/>
    </source>
</evidence>